<keyword evidence="1" id="KW-1185">Reference proteome</keyword>
<protein>
    <submittedName>
        <fullName evidence="2">Ovule protein</fullName>
    </submittedName>
</protein>
<reference evidence="2" key="1">
    <citation type="submission" date="2022-11" db="UniProtKB">
        <authorList>
            <consortium name="WormBaseParasite"/>
        </authorList>
    </citation>
    <scope>IDENTIFICATION</scope>
</reference>
<dbReference type="WBParaSite" id="nRc.2.0.1.t14489-RA">
    <property type="protein sequence ID" value="nRc.2.0.1.t14489-RA"/>
    <property type="gene ID" value="nRc.2.0.1.g14489"/>
</dbReference>
<evidence type="ECO:0000313" key="1">
    <source>
        <dbReference type="Proteomes" id="UP000887565"/>
    </source>
</evidence>
<name>A0A915IKU3_ROMCU</name>
<sequence length="66" mass="8105">FHTHNIERLRDAELYKNYTKENGHLKCQLIDWEKHQCTIDYNIPNNRKLECSLFTHPYSTIYHIRT</sequence>
<dbReference type="AlphaFoldDB" id="A0A915IKU3"/>
<evidence type="ECO:0000313" key="2">
    <source>
        <dbReference type="WBParaSite" id="nRc.2.0.1.t14489-RA"/>
    </source>
</evidence>
<proteinExistence type="predicted"/>
<dbReference type="Proteomes" id="UP000887565">
    <property type="component" value="Unplaced"/>
</dbReference>
<accession>A0A915IKU3</accession>
<organism evidence="1 2">
    <name type="scientific">Romanomermis culicivorax</name>
    <name type="common">Nematode worm</name>
    <dbReference type="NCBI Taxonomy" id="13658"/>
    <lineage>
        <taxon>Eukaryota</taxon>
        <taxon>Metazoa</taxon>
        <taxon>Ecdysozoa</taxon>
        <taxon>Nematoda</taxon>
        <taxon>Enoplea</taxon>
        <taxon>Dorylaimia</taxon>
        <taxon>Mermithida</taxon>
        <taxon>Mermithoidea</taxon>
        <taxon>Mermithidae</taxon>
        <taxon>Romanomermis</taxon>
    </lineage>
</organism>